<evidence type="ECO:0000313" key="4">
    <source>
        <dbReference type="Proteomes" id="UP001189429"/>
    </source>
</evidence>
<name>A0ABN9TIG2_9DINO</name>
<feature type="region of interest" description="Disordered" evidence="1">
    <location>
        <begin position="127"/>
        <end position="162"/>
    </location>
</feature>
<dbReference type="Proteomes" id="UP001189429">
    <property type="component" value="Unassembled WGS sequence"/>
</dbReference>
<keyword evidence="2" id="KW-0732">Signal</keyword>
<dbReference type="SUPFAM" id="SSF51430">
    <property type="entry name" value="NAD(P)-linked oxidoreductase"/>
    <property type="match status" value="1"/>
</dbReference>
<dbReference type="Gene3D" id="3.20.20.100">
    <property type="entry name" value="NADP-dependent oxidoreductase domain"/>
    <property type="match status" value="1"/>
</dbReference>
<evidence type="ECO:0000313" key="3">
    <source>
        <dbReference type="EMBL" id="CAK0844938.1"/>
    </source>
</evidence>
<proteinExistence type="predicted"/>
<dbReference type="InterPro" id="IPR036812">
    <property type="entry name" value="NAD(P)_OxRdtase_dom_sf"/>
</dbReference>
<comment type="caution">
    <text evidence="3">The sequence shown here is derived from an EMBL/GenBank/DDBJ whole genome shotgun (WGS) entry which is preliminary data.</text>
</comment>
<feature type="signal peptide" evidence="2">
    <location>
        <begin position="1"/>
        <end position="20"/>
    </location>
</feature>
<sequence length="162" mass="17405">MAHHLHALMTLALLPPGASGMGLRAAHEPNADAARMPRQRLAGGGQMFWQPQPMSGIGLSAVKGTRAHDATLEFLRAGGRLLDTAEHYGNHGQVGAAIREAIKDHGVRREDVSGRLRRTLSRARNIGRRGRCSQRTVCNSEAGGGPLETFRKPESMDSSKAP</sequence>
<reference evidence="3" key="1">
    <citation type="submission" date="2023-10" db="EMBL/GenBank/DDBJ databases">
        <authorList>
            <person name="Chen Y."/>
            <person name="Shah S."/>
            <person name="Dougan E. K."/>
            <person name="Thang M."/>
            <person name="Chan C."/>
        </authorList>
    </citation>
    <scope>NUCLEOTIDE SEQUENCE [LARGE SCALE GENOMIC DNA]</scope>
</reference>
<evidence type="ECO:0000256" key="2">
    <source>
        <dbReference type="SAM" id="SignalP"/>
    </source>
</evidence>
<dbReference type="EMBL" id="CAUYUJ010014704">
    <property type="protein sequence ID" value="CAK0844938.1"/>
    <property type="molecule type" value="Genomic_DNA"/>
</dbReference>
<evidence type="ECO:0000256" key="1">
    <source>
        <dbReference type="SAM" id="MobiDB-lite"/>
    </source>
</evidence>
<keyword evidence="4" id="KW-1185">Reference proteome</keyword>
<gene>
    <name evidence="3" type="ORF">PCOR1329_LOCUS38885</name>
</gene>
<accession>A0ABN9TIG2</accession>
<organism evidence="3 4">
    <name type="scientific">Prorocentrum cordatum</name>
    <dbReference type="NCBI Taxonomy" id="2364126"/>
    <lineage>
        <taxon>Eukaryota</taxon>
        <taxon>Sar</taxon>
        <taxon>Alveolata</taxon>
        <taxon>Dinophyceae</taxon>
        <taxon>Prorocentrales</taxon>
        <taxon>Prorocentraceae</taxon>
        <taxon>Prorocentrum</taxon>
    </lineage>
</organism>
<feature type="compositionally biased region" description="Basic and acidic residues" evidence="1">
    <location>
        <begin position="149"/>
        <end position="162"/>
    </location>
</feature>
<feature type="chain" id="PRO_5046295156" description="NADP-dependent oxidoreductase domain-containing protein" evidence="2">
    <location>
        <begin position="21"/>
        <end position="162"/>
    </location>
</feature>
<protein>
    <recommendedName>
        <fullName evidence="5">NADP-dependent oxidoreductase domain-containing protein</fullName>
    </recommendedName>
</protein>
<evidence type="ECO:0008006" key="5">
    <source>
        <dbReference type="Google" id="ProtNLM"/>
    </source>
</evidence>